<keyword evidence="1" id="KW-0175">Coiled coil</keyword>
<evidence type="ECO:0000256" key="1">
    <source>
        <dbReference type="SAM" id="Coils"/>
    </source>
</evidence>
<dbReference type="EMBL" id="GAKP01003111">
    <property type="protein sequence ID" value="JAC55841.1"/>
    <property type="molecule type" value="Transcribed_RNA"/>
</dbReference>
<dbReference type="AlphaFoldDB" id="A0A034WJU7"/>
<feature type="coiled-coil region" evidence="1">
    <location>
        <begin position="212"/>
        <end position="276"/>
    </location>
</feature>
<protein>
    <recommendedName>
        <fullName evidence="3">DUF4485 domain-containing protein</fullName>
    </recommendedName>
</protein>
<name>A0A034WJU7_BACDO</name>
<proteinExistence type="predicted"/>
<accession>A0A034WJU7</accession>
<evidence type="ECO:0000313" key="2">
    <source>
        <dbReference type="EMBL" id="JAC55841.1"/>
    </source>
</evidence>
<sequence>MYEASHCSNESSEYELNGDTLDQLYKEQLQMLRELVFKQSRTEDIELCRKWLKIFSKTSKGEKMARNCLCSLMQQQLQEQGMLGEPFTNSQNCNRDLERVLHELDKQSFLSANYIQQAHTMRTFASHDKCGQCYQHYPDKKHGHNQTLLYNMRHEAVCEACLYEYTNEGGGDCGNGKQNFDAARGNCIYGNSFYNKQYSKKDERAGGDVAALDELSTECEENEKLTENLLLRREVETLRLQLTEKEIENIRLKEVVEKCEMQNSNYENVLEGIRKNLLQGVKQALEQWNAEPQPTFPMKLFEVLFRDFETCDDFFSSIKACDIEFEQIIAKRFENELIKRKAKITSHICRKLVKGKKRLQEKYEQRLRMQNWAQRLQLKLVKLKCFSALRQIFINAQLEKDGTGMNEKMWELLRVLEDKYQTIVNEIV</sequence>
<evidence type="ECO:0008006" key="3">
    <source>
        <dbReference type="Google" id="ProtNLM"/>
    </source>
</evidence>
<organism evidence="2">
    <name type="scientific">Bactrocera dorsalis</name>
    <name type="common">Oriental fruit fly</name>
    <name type="synonym">Dacus dorsalis</name>
    <dbReference type="NCBI Taxonomy" id="27457"/>
    <lineage>
        <taxon>Eukaryota</taxon>
        <taxon>Metazoa</taxon>
        <taxon>Ecdysozoa</taxon>
        <taxon>Arthropoda</taxon>
        <taxon>Hexapoda</taxon>
        <taxon>Insecta</taxon>
        <taxon>Pterygota</taxon>
        <taxon>Neoptera</taxon>
        <taxon>Endopterygota</taxon>
        <taxon>Diptera</taxon>
        <taxon>Brachycera</taxon>
        <taxon>Muscomorpha</taxon>
        <taxon>Tephritoidea</taxon>
        <taxon>Tephritidae</taxon>
        <taxon>Bactrocera</taxon>
        <taxon>Bactrocera</taxon>
    </lineage>
</organism>
<reference evidence="2" key="1">
    <citation type="journal article" date="2014" name="BMC Genomics">
        <title>Characterizing the developmental transcriptome of the oriental fruit fly, Bactrocera dorsalis (Diptera: Tephritidae) through comparative genomic analysis with Drosophila melanogaster utilizing modENCODE datasets.</title>
        <authorList>
            <person name="Geib S.M."/>
            <person name="Calla B."/>
            <person name="Hall B."/>
            <person name="Hou S."/>
            <person name="Manoukis N.C."/>
        </authorList>
    </citation>
    <scope>NUCLEOTIDE SEQUENCE</scope>
    <source>
        <strain evidence="2">Punador</strain>
    </source>
</reference>